<dbReference type="Gene3D" id="3.40.50.300">
    <property type="entry name" value="P-loop containing nucleotide triphosphate hydrolases"/>
    <property type="match status" value="1"/>
</dbReference>
<dbReference type="OrthoDB" id="2356842at2"/>
<dbReference type="GO" id="GO:0005524">
    <property type="term" value="F:ATP binding"/>
    <property type="evidence" value="ECO:0007669"/>
    <property type="project" value="UniProtKB-KW"/>
</dbReference>
<proteinExistence type="predicted"/>
<dbReference type="Proteomes" id="UP000324269">
    <property type="component" value="Unassembled WGS sequence"/>
</dbReference>
<name>A0A5D4UGL7_9BACI</name>
<evidence type="ECO:0000313" key="1">
    <source>
        <dbReference type="EMBL" id="TYS86687.1"/>
    </source>
</evidence>
<keyword evidence="1" id="KW-0067">ATP-binding</keyword>
<dbReference type="Pfam" id="PF13671">
    <property type="entry name" value="AAA_33"/>
    <property type="match status" value="1"/>
</dbReference>
<reference evidence="1 2" key="1">
    <citation type="submission" date="2019-08" db="EMBL/GenBank/DDBJ databases">
        <title>Bacillus genomes from the desert of Cuatro Cienegas, Coahuila.</title>
        <authorList>
            <person name="Olmedo-Alvarez G."/>
        </authorList>
    </citation>
    <scope>NUCLEOTIDE SEQUENCE [LARGE SCALE GENOMIC DNA]</scope>
    <source>
        <strain evidence="1 2">CH87b_3T</strain>
    </source>
</reference>
<evidence type="ECO:0000313" key="2">
    <source>
        <dbReference type="Proteomes" id="UP000324269"/>
    </source>
</evidence>
<keyword evidence="1" id="KW-0547">Nucleotide-binding</keyword>
<dbReference type="InterPro" id="IPR027417">
    <property type="entry name" value="P-loop_NTPase"/>
</dbReference>
<gene>
    <name evidence="1" type="ORF">FZC85_06710</name>
</gene>
<sequence length="186" mass="21059">MTRLVIMTVGKTHSGKSTFARSLEEQLLNSIVIDQDAHAEFINTFYRSLLPMEGPNTLKYAVSQTIVDYAMNETSFHLILCNSNLSRSGRLKLLEHFKGKGFTTILIHLDIPDRILQARVVNSERSTAIFRNATTFEEVLSRQQTDAYFKDVAAPVKGEADHLYIIRHSDEVQNVIGKIIDVAHRI</sequence>
<accession>A0A5D4UGL7</accession>
<dbReference type="AlphaFoldDB" id="A0A5D4UGL7"/>
<organism evidence="1 2">
    <name type="scientific">Rossellomorea aquimaris</name>
    <dbReference type="NCBI Taxonomy" id="189382"/>
    <lineage>
        <taxon>Bacteria</taxon>
        <taxon>Bacillati</taxon>
        <taxon>Bacillota</taxon>
        <taxon>Bacilli</taxon>
        <taxon>Bacillales</taxon>
        <taxon>Bacillaceae</taxon>
        <taxon>Rossellomorea</taxon>
    </lineage>
</organism>
<dbReference type="SUPFAM" id="SSF52540">
    <property type="entry name" value="P-loop containing nucleoside triphosphate hydrolases"/>
    <property type="match status" value="1"/>
</dbReference>
<dbReference type="EMBL" id="VTEZ01000002">
    <property type="protein sequence ID" value="TYS86687.1"/>
    <property type="molecule type" value="Genomic_DNA"/>
</dbReference>
<comment type="caution">
    <text evidence="1">The sequence shown here is derived from an EMBL/GenBank/DDBJ whole genome shotgun (WGS) entry which is preliminary data.</text>
</comment>
<dbReference type="RefSeq" id="WP_148969546.1">
    <property type="nucleotide sequence ID" value="NZ_CANLNA010000007.1"/>
</dbReference>
<protein>
    <submittedName>
        <fullName evidence="1">ATP-binding protein</fullName>
    </submittedName>
</protein>